<proteinExistence type="predicted"/>
<organism evidence="8 9">
    <name type="scientific">Lignipirellula cremea</name>
    <dbReference type="NCBI Taxonomy" id="2528010"/>
    <lineage>
        <taxon>Bacteria</taxon>
        <taxon>Pseudomonadati</taxon>
        <taxon>Planctomycetota</taxon>
        <taxon>Planctomycetia</taxon>
        <taxon>Pirellulales</taxon>
        <taxon>Pirellulaceae</taxon>
        <taxon>Lignipirellula</taxon>
    </lineage>
</organism>
<evidence type="ECO:0000313" key="8">
    <source>
        <dbReference type="EMBL" id="QDU96282.1"/>
    </source>
</evidence>
<dbReference type="InterPro" id="IPR037185">
    <property type="entry name" value="EmrE-like"/>
</dbReference>
<gene>
    <name evidence="8" type="ORF">Pla8534_41020</name>
</gene>
<evidence type="ECO:0000256" key="2">
    <source>
        <dbReference type="ARBA" id="ARBA00022692"/>
    </source>
</evidence>
<feature type="transmembrane region" description="Helical" evidence="6">
    <location>
        <begin position="246"/>
        <end position="267"/>
    </location>
</feature>
<dbReference type="PANTHER" id="PTHR22911">
    <property type="entry name" value="ACYL-MALONYL CONDENSING ENZYME-RELATED"/>
    <property type="match status" value="1"/>
</dbReference>
<dbReference type="OrthoDB" id="276016at2"/>
<dbReference type="GO" id="GO:0016020">
    <property type="term" value="C:membrane"/>
    <property type="evidence" value="ECO:0007669"/>
    <property type="project" value="UniProtKB-SubCell"/>
</dbReference>
<comment type="subcellular location">
    <subcellularLocation>
        <location evidence="1">Membrane</location>
        <topology evidence="1">Multi-pass membrane protein</topology>
    </subcellularLocation>
</comment>
<keyword evidence="3 6" id="KW-1133">Transmembrane helix</keyword>
<keyword evidence="2 6" id="KW-0812">Transmembrane</keyword>
<feature type="transmembrane region" description="Helical" evidence="6">
    <location>
        <begin position="54"/>
        <end position="78"/>
    </location>
</feature>
<name>A0A518DWS0_9BACT</name>
<dbReference type="AlphaFoldDB" id="A0A518DWS0"/>
<evidence type="ECO:0000256" key="3">
    <source>
        <dbReference type="ARBA" id="ARBA00022989"/>
    </source>
</evidence>
<sequence length="391" mass="40351">MLSGFLEKAGVYRQLFWFPCSPTVGLGEERPPLTMTSVNSPAYQSLRTHLADPFVFGAACGIVSSLGYTAANICLRTVSHCDPYWVSCIKSVPTILLCAPWFIVLASQGRRILPSPKGLAALLLSGLAAQLFGNVMFQWSLGVLGIALTVPLVLGTMIAGGASLGRLVLGEKVTPRSLLSMVLLISAIAVLSLGAGDAYRSVTGATASSQSWLILAAGIAGSMISGLAYAQLGVVIRFGMKGTTPLSTTVVATSVSGLVSLGIISVFRIGVDGMLETEFVDGGLMIMAGLCNALAFVALTKALQLAPVVFVNAVNATQATLGMLAGVFLFHEAASPALLLGVGLTIIGLLLTERRKSPAKPLETADPGANLPGDPDSRLPLPVAADAVSQI</sequence>
<feature type="transmembrane region" description="Helical" evidence="6">
    <location>
        <begin position="118"/>
        <end position="137"/>
    </location>
</feature>
<accession>A0A518DWS0</accession>
<feature type="domain" description="EamA" evidence="7">
    <location>
        <begin position="218"/>
        <end position="352"/>
    </location>
</feature>
<feature type="region of interest" description="Disordered" evidence="5">
    <location>
        <begin position="359"/>
        <end position="378"/>
    </location>
</feature>
<feature type="transmembrane region" description="Helical" evidence="6">
    <location>
        <begin position="177"/>
        <end position="199"/>
    </location>
</feature>
<feature type="transmembrane region" description="Helical" evidence="6">
    <location>
        <begin position="334"/>
        <end position="352"/>
    </location>
</feature>
<dbReference type="EMBL" id="CP036433">
    <property type="protein sequence ID" value="QDU96282.1"/>
    <property type="molecule type" value="Genomic_DNA"/>
</dbReference>
<feature type="transmembrane region" description="Helical" evidence="6">
    <location>
        <begin position="279"/>
        <end position="299"/>
    </location>
</feature>
<keyword evidence="4 6" id="KW-0472">Membrane</keyword>
<reference evidence="8 9" key="1">
    <citation type="submission" date="2019-02" db="EMBL/GenBank/DDBJ databases">
        <title>Deep-cultivation of Planctomycetes and their phenomic and genomic characterization uncovers novel biology.</title>
        <authorList>
            <person name="Wiegand S."/>
            <person name="Jogler M."/>
            <person name="Boedeker C."/>
            <person name="Pinto D."/>
            <person name="Vollmers J."/>
            <person name="Rivas-Marin E."/>
            <person name="Kohn T."/>
            <person name="Peeters S.H."/>
            <person name="Heuer A."/>
            <person name="Rast P."/>
            <person name="Oberbeckmann S."/>
            <person name="Bunk B."/>
            <person name="Jeske O."/>
            <person name="Meyerdierks A."/>
            <person name="Storesund J.E."/>
            <person name="Kallscheuer N."/>
            <person name="Luecker S."/>
            <person name="Lage O.M."/>
            <person name="Pohl T."/>
            <person name="Merkel B.J."/>
            <person name="Hornburger P."/>
            <person name="Mueller R.-W."/>
            <person name="Bruemmer F."/>
            <person name="Labrenz M."/>
            <person name="Spormann A.M."/>
            <person name="Op den Camp H."/>
            <person name="Overmann J."/>
            <person name="Amann R."/>
            <person name="Jetten M.S.M."/>
            <person name="Mascher T."/>
            <person name="Medema M.H."/>
            <person name="Devos D.P."/>
            <person name="Kaster A.-K."/>
            <person name="Ovreas L."/>
            <person name="Rohde M."/>
            <person name="Galperin M.Y."/>
            <person name="Jogler C."/>
        </authorList>
    </citation>
    <scope>NUCLEOTIDE SEQUENCE [LARGE SCALE GENOMIC DNA]</scope>
    <source>
        <strain evidence="8 9">Pla85_3_4</strain>
    </source>
</reference>
<feature type="transmembrane region" description="Helical" evidence="6">
    <location>
        <begin position="211"/>
        <end position="234"/>
    </location>
</feature>
<dbReference type="KEGG" id="lcre:Pla8534_41020"/>
<protein>
    <submittedName>
        <fullName evidence="8">EamA-like transporter family protein</fullName>
    </submittedName>
</protein>
<dbReference type="Pfam" id="PF00892">
    <property type="entry name" value="EamA"/>
    <property type="match status" value="1"/>
</dbReference>
<evidence type="ECO:0000256" key="5">
    <source>
        <dbReference type="SAM" id="MobiDB-lite"/>
    </source>
</evidence>
<feature type="transmembrane region" description="Helical" evidence="6">
    <location>
        <begin position="84"/>
        <end position="106"/>
    </location>
</feature>
<dbReference type="PANTHER" id="PTHR22911:SF6">
    <property type="entry name" value="SOLUTE CARRIER FAMILY 35 MEMBER G1"/>
    <property type="match status" value="1"/>
</dbReference>
<dbReference type="SUPFAM" id="SSF103481">
    <property type="entry name" value="Multidrug resistance efflux transporter EmrE"/>
    <property type="match status" value="2"/>
</dbReference>
<evidence type="ECO:0000256" key="1">
    <source>
        <dbReference type="ARBA" id="ARBA00004141"/>
    </source>
</evidence>
<keyword evidence="9" id="KW-1185">Reference proteome</keyword>
<dbReference type="Gene3D" id="1.10.3730.20">
    <property type="match status" value="1"/>
</dbReference>
<evidence type="ECO:0000256" key="6">
    <source>
        <dbReference type="SAM" id="Phobius"/>
    </source>
</evidence>
<feature type="transmembrane region" description="Helical" evidence="6">
    <location>
        <begin position="306"/>
        <end position="328"/>
    </location>
</feature>
<evidence type="ECO:0000256" key="4">
    <source>
        <dbReference type="ARBA" id="ARBA00023136"/>
    </source>
</evidence>
<dbReference type="InterPro" id="IPR000620">
    <property type="entry name" value="EamA_dom"/>
</dbReference>
<feature type="transmembrane region" description="Helical" evidence="6">
    <location>
        <begin position="143"/>
        <end position="165"/>
    </location>
</feature>
<evidence type="ECO:0000259" key="7">
    <source>
        <dbReference type="Pfam" id="PF00892"/>
    </source>
</evidence>
<evidence type="ECO:0000313" key="9">
    <source>
        <dbReference type="Proteomes" id="UP000317648"/>
    </source>
</evidence>
<dbReference type="Proteomes" id="UP000317648">
    <property type="component" value="Chromosome"/>
</dbReference>